<dbReference type="SUPFAM" id="SSF57701">
    <property type="entry name" value="Zn2/Cys6 DNA-binding domain"/>
    <property type="match status" value="1"/>
</dbReference>
<dbReference type="GO" id="GO:0006351">
    <property type="term" value="P:DNA-templated transcription"/>
    <property type="evidence" value="ECO:0007669"/>
    <property type="project" value="InterPro"/>
</dbReference>
<feature type="compositionally biased region" description="Polar residues" evidence="6">
    <location>
        <begin position="820"/>
        <end position="840"/>
    </location>
</feature>
<feature type="compositionally biased region" description="Acidic residues" evidence="6">
    <location>
        <begin position="87"/>
        <end position="100"/>
    </location>
</feature>
<dbReference type="Gene3D" id="4.10.240.10">
    <property type="entry name" value="Zn(2)-C6 fungal-type DNA-binding domain"/>
    <property type="match status" value="1"/>
</dbReference>
<dbReference type="PANTHER" id="PTHR47338">
    <property type="entry name" value="ZN(II)2CYS6 TRANSCRIPTION FACTOR (EUROFUNG)-RELATED"/>
    <property type="match status" value="1"/>
</dbReference>
<keyword evidence="2" id="KW-0479">Metal-binding</keyword>
<dbReference type="CDD" id="cd12148">
    <property type="entry name" value="fungal_TF_MHR"/>
    <property type="match status" value="1"/>
</dbReference>
<evidence type="ECO:0000256" key="4">
    <source>
        <dbReference type="ARBA" id="ARBA00023163"/>
    </source>
</evidence>
<feature type="region of interest" description="Disordered" evidence="6">
    <location>
        <begin position="61"/>
        <end position="103"/>
    </location>
</feature>
<sequence>MAQSYSNTTSPNNYLIPSPSMSAAGGLAGPSHSNSTPAGNSAVFASSTPLSVQAGTPVTAVANGVTNGRRRSSAEAQLDHFAADSPPPEEMDGIEEEEEEQQRAEAAAVFLGGAAAAHTHGSTNGNGHASTSAAAAAGDAAGRESDKQIQKKKVKVGARASIACKTCRKRKVRCSAEWPVCRFCSARKLPCVYEGHPAENGGPVAAGPPATWGPAPTPATTLEAELPPANILLEALEAFVTHHYDTFPFIHRPSLTNEINDDRAPKELLACILALAARFCAPLRDLHPNAPSAAAEHYAQLAAHLLTLPETFPGQATPPPPTADMPISLMRCQCHLLLGFYELTAGRDNSGWLKIGTAIRMAQTLRLGFDDEVPVYDEDPDADPDNPLSTRGRAIAAAQQDPIRAESRRRTFWALFLLDRTVSDGNERPCGLKVPRIASLRMPGSDADFFAGRKSLGARFDPDPPLWAVSALNRTTGAASANATAAPSPAPPAEEPEADLFGYTLRIAEIWSKVASYIGSGGRNVDRRPPWQEDSTFAQLAKELTDFEARLPEELKYSQRTLTAHCLVPEDAKHFALLHLVNAMARHVLHRDYLPFLPPPGFKAAKGPVDGEPIYGDAVAPAGWWQESFDMAAKSGNVISDVCSHIFSHGIVLTHPFAGFAAVAAGTVHSHLKYWPQSSSTPIDATHYLNQDAEVLAALRNICTCPLRHPLSNPIASRWYDSLAGLQLLYFNLARGVIDADPFKVRAGVLQLLRSAKDDADVHSPTTTNESPTPGLAAAAAAAAKAASKPTAPLPAKKKREKVATKKESATSVKDPARSTAPTISNIVNPPSATTETPGTDDTPIDHGDHASAYYFPPPTTAGFPFPFAPATDFATLAPEFLPGDFAFDLPASASSFTAALGGTLDDWSQGYGNWGLAGFGGLGAGGVPGAVGGPGPSATGMWDGMTWNGL</sequence>
<dbReference type="PROSITE" id="PS50048">
    <property type="entry name" value="ZN2_CY6_FUNGAL_2"/>
    <property type="match status" value="1"/>
</dbReference>
<dbReference type="SMART" id="SM00906">
    <property type="entry name" value="Fungal_trans"/>
    <property type="match status" value="1"/>
</dbReference>
<dbReference type="InterPro" id="IPR007219">
    <property type="entry name" value="XnlR_reg_dom"/>
</dbReference>
<accession>A0A2S5BC57</accession>
<keyword evidence="4" id="KW-0804">Transcription</keyword>
<feature type="domain" description="Zn(2)-C6 fungal-type" evidence="7">
    <location>
        <begin position="163"/>
        <end position="193"/>
    </location>
</feature>
<dbReference type="GO" id="GO:0008270">
    <property type="term" value="F:zinc ion binding"/>
    <property type="evidence" value="ECO:0007669"/>
    <property type="project" value="InterPro"/>
</dbReference>
<dbReference type="InterPro" id="IPR050815">
    <property type="entry name" value="TF_fung"/>
</dbReference>
<dbReference type="Pfam" id="PF04082">
    <property type="entry name" value="Fungal_trans"/>
    <property type="match status" value="1"/>
</dbReference>
<evidence type="ECO:0000256" key="3">
    <source>
        <dbReference type="ARBA" id="ARBA00023015"/>
    </source>
</evidence>
<dbReference type="GO" id="GO:0005634">
    <property type="term" value="C:nucleus"/>
    <property type="evidence" value="ECO:0007669"/>
    <property type="project" value="UniProtKB-SubCell"/>
</dbReference>
<feature type="region of interest" description="Disordered" evidence="6">
    <location>
        <begin position="758"/>
        <end position="848"/>
    </location>
</feature>
<dbReference type="Proteomes" id="UP000237144">
    <property type="component" value="Unassembled WGS sequence"/>
</dbReference>
<evidence type="ECO:0000256" key="5">
    <source>
        <dbReference type="ARBA" id="ARBA00023242"/>
    </source>
</evidence>
<proteinExistence type="predicted"/>
<dbReference type="PROSITE" id="PS00463">
    <property type="entry name" value="ZN2_CY6_FUNGAL_1"/>
    <property type="match status" value="1"/>
</dbReference>
<dbReference type="OrthoDB" id="2399539at2759"/>
<protein>
    <recommendedName>
        <fullName evidence="7">Zn(2)-C6 fungal-type domain-containing protein</fullName>
    </recommendedName>
</protein>
<dbReference type="InterPro" id="IPR001138">
    <property type="entry name" value="Zn2Cys6_DnaBD"/>
</dbReference>
<evidence type="ECO:0000313" key="8">
    <source>
        <dbReference type="EMBL" id="POY74366.1"/>
    </source>
</evidence>
<feature type="region of interest" description="Disordered" evidence="6">
    <location>
        <begin position="1"/>
        <end position="43"/>
    </location>
</feature>
<feature type="compositionally biased region" description="Polar residues" evidence="6">
    <location>
        <begin position="31"/>
        <end position="43"/>
    </location>
</feature>
<dbReference type="SMART" id="SM00066">
    <property type="entry name" value="GAL4"/>
    <property type="match status" value="1"/>
</dbReference>
<feature type="compositionally biased region" description="Low complexity" evidence="6">
    <location>
        <begin position="117"/>
        <end position="140"/>
    </location>
</feature>
<name>A0A2S5BC57_9BASI</name>
<feature type="compositionally biased region" description="Polar residues" evidence="6">
    <location>
        <begin position="1"/>
        <end position="21"/>
    </location>
</feature>
<dbReference type="GO" id="GO:0003677">
    <property type="term" value="F:DNA binding"/>
    <property type="evidence" value="ECO:0007669"/>
    <property type="project" value="InterPro"/>
</dbReference>
<comment type="subcellular location">
    <subcellularLocation>
        <location evidence="1">Nucleus</location>
    </subcellularLocation>
</comment>
<dbReference type="STRING" id="741276.A0A2S5BC57"/>
<dbReference type="CDD" id="cd00067">
    <property type="entry name" value="GAL4"/>
    <property type="match status" value="1"/>
</dbReference>
<evidence type="ECO:0000259" key="7">
    <source>
        <dbReference type="PROSITE" id="PS50048"/>
    </source>
</evidence>
<evidence type="ECO:0000256" key="2">
    <source>
        <dbReference type="ARBA" id="ARBA00022723"/>
    </source>
</evidence>
<evidence type="ECO:0000313" key="9">
    <source>
        <dbReference type="Proteomes" id="UP000237144"/>
    </source>
</evidence>
<dbReference type="AlphaFoldDB" id="A0A2S5BC57"/>
<evidence type="ECO:0000256" key="1">
    <source>
        <dbReference type="ARBA" id="ARBA00004123"/>
    </source>
</evidence>
<keyword evidence="5" id="KW-0539">Nucleus</keyword>
<dbReference type="InterPro" id="IPR036864">
    <property type="entry name" value="Zn2-C6_fun-type_DNA-bd_sf"/>
</dbReference>
<reference evidence="8 9" key="1">
    <citation type="journal article" date="2018" name="Front. Microbiol.">
        <title>Prospects for Fungal Bioremediation of Acidic Radioactive Waste Sites: Characterization and Genome Sequence of Rhodotorula taiwanensis MD1149.</title>
        <authorList>
            <person name="Tkavc R."/>
            <person name="Matrosova V.Y."/>
            <person name="Grichenko O.E."/>
            <person name="Gostincar C."/>
            <person name="Volpe R.P."/>
            <person name="Klimenkova P."/>
            <person name="Gaidamakova E.K."/>
            <person name="Zhou C.E."/>
            <person name="Stewart B.J."/>
            <person name="Lyman M.G."/>
            <person name="Malfatti S.A."/>
            <person name="Rubinfeld B."/>
            <person name="Courtot M."/>
            <person name="Singh J."/>
            <person name="Dalgard C.L."/>
            <person name="Hamilton T."/>
            <person name="Frey K.G."/>
            <person name="Gunde-Cimerman N."/>
            <person name="Dugan L."/>
            <person name="Daly M.J."/>
        </authorList>
    </citation>
    <scope>NUCLEOTIDE SEQUENCE [LARGE SCALE GENOMIC DNA]</scope>
    <source>
        <strain evidence="8 9">MD1149</strain>
    </source>
</reference>
<dbReference type="GO" id="GO:0000981">
    <property type="term" value="F:DNA-binding transcription factor activity, RNA polymerase II-specific"/>
    <property type="evidence" value="ECO:0007669"/>
    <property type="project" value="InterPro"/>
</dbReference>
<dbReference type="Pfam" id="PF00172">
    <property type="entry name" value="Zn_clus"/>
    <property type="match status" value="1"/>
</dbReference>
<dbReference type="PANTHER" id="PTHR47338:SF5">
    <property type="entry name" value="ZN(II)2CYS6 TRANSCRIPTION FACTOR (EUROFUNG)"/>
    <property type="match status" value="1"/>
</dbReference>
<organism evidence="8 9">
    <name type="scientific">Rhodotorula taiwanensis</name>
    <dbReference type="NCBI Taxonomy" id="741276"/>
    <lineage>
        <taxon>Eukaryota</taxon>
        <taxon>Fungi</taxon>
        <taxon>Dikarya</taxon>
        <taxon>Basidiomycota</taxon>
        <taxon>Pucciniomycotina</taxon>
        <taxon>Microbotryomycetes</taxon>
        <taxon>Sporidiobolales</taxon>
        <taxon>Sporidiobolaceae</taxon>
        <taxon>Rhodotorula</taxon>
    </lineage>
</organism>
<dbReference type="EMBL" id="PJQD01000025">
    <property type="protein sequence ID" value="POY74366.1"/>
    <property type="molecule type" value="Genomic_DNA"/>
</dbReference>
<comment type="caution">
    <text evidence="8">The sequence shown here is derived from an EMBL/GenBank/DDBJ whole genome shotgun (WGS) entry which is preliminary data.</text>
</comment>
<feature type="region of interest" description="Disordered" evidence="6">
    <location>
        <begin position="117"/>
        <end position="152"/>
    </location>
</feature>
<keyword evidence="9" id="KW-1185">Reference proteome</keyword>
<feature type="compositionally biased region" description="Low complexity" evidence="6">
    <location>
        <begin position="771"/>
        <end position="795"/>
    </location>
</feature>
<gene>
    <name evidence="8" type="ORF">BMF94_2560</name>
</gene>
<keyword evidence="3" id="KW-0805">Transcription regulation</keyword>
<evidence type="ECO:0000256" key="6">
    <source>
        <dbReference type="SAM" id="MobiDB-lite"/>
    </source>
</evidence>